<dbReference type="InterPro" id="IPR036259">
    <property type="entry name" value="MFS_trans_sf"/>
</dbReference>
<sequence>MSASGSARLPRTPAFWLVTAVLLVMMFAAAAPSPLYVVYQAHWDFSAGVLTAVFAVYALFLLLALVTVGGLSDFLGRKPVILGSVLLEAVSMLLFAEAHSVGWLFAARAVQGLATGAATGALAAALVDLQPPHRPGLGAFANGAASHGGLAVGAVGAGLLVEYGPAPRILVFALLLAGLVLTALALPLIPETATRRPGALTSLTPRIRVPRQARGAFLTALPALIAVWALGGLYLSLAPSLTASVLHSTNHLVGALAIATLTAAGALGSIAMRGRPARLTLLLGCTTLAAGTLGTLAATLLHHRPAPAGTHPARPATEAPAEHASSS</sequence>
<evidence type="ECO:0000256" key="5">
    <source>
        <dbReference type="ARBA" id="ARBA00022989"/>
    </source>
</evidence>
<dbReference type="Pfam" id="PF07690">
    <property type="entry name" value="MFS_1"/>
    <property type="match status" value="1"/>
</dbReference>
<dbReference type="GO" id="GO:0005886">
    <property type="term" value="C:plasma membrane"/>
    <property type="evidence" value="ECO:0007669"/>
    <property type="project" value="UniProtKB-SubCell"/>
</dbReference>
<dbReference type="Proteomes" id="UP000217676">
    <property type="component" value="Chromosome"/>
</dbReference>
<feature type="transmembrane region" description="Helical" evidence="8">
    <location>
        <begin position="252"/>
        <end position="272"/>
    </location>
</feature>
<dbReference type="KEGG" id="slau:SLA_7083"/>
<evidence type="ECO:0000313" key="10">
    <source>
        <dbReference type="EMBL" id="BAU87949.1"/>
    </source>
</evidence>
<gene>
    <name evidence="10" type="ORF">SLA_7083</name>
</gene>
<organism evidence="10 11">
    <name type="scientific">Streptomyces laurentii</name>
    <dbReference type="NCBI Taxonomy" id="39478"/>
    <lineage>
        <taxon>Bacteria</taxon>
        <taxon>Bacillati</taxon>
        <taxon>Actinomycetota</taxon>
        <taxon>Actinomycetes</taxon>
        <taxon>Kitasatosporales</taxon>
        <taxon>Streptomycetaceae</taxon>
        <taxon>Streptomyces</taxon>
    </lineage>
</organism>
<evidence type="ECO:0000256" key="7">
    <source>
        <dbReference type="SAM" id="MobiDB-lite"/>
    </source>
</evidence>
<dbReference type="AlphaFoldDB" id="A0A160P7L9"/>
<keyword evidence="6 8" id="KW-0472">Membrane</keyword>
<name>A0A160P7L9_STRLU</name>
<feature type="transmembrane region" description="Helical" evidence="8">
    <location>
        <begin position="46"/>
        <end position="68"/>
    </location>
</feature>
<keyword evidence="3" id="KW-1003">Cell membrane</keyword>
<evidence type="ECO:0000256" key="1">
    <source>
        <dbReference type="ARBA" id="ARBA00004651"/>
    </source>
</evidence>
<feature type="region of interest" description="Disordered" evidence="7">
    <location>
        <begin position="305"/>
        <end position="327"/>
    </location>
</feature>
<protein>
    <submittedName>
        <fullName evidence="10">Major facilitator superfamily MFS_1</fullName>
    </submittedName>
</protein>
<accession>A0A160P7L9</accession>
<dbReference type="Gene3D" id="1.20.1250.20">
    <property type="entry name" value="MFS general substrate transporter like domains"/>
    <property type="match status" value="1"/>
</dbReference>
<evidence type="ECO:0000259" key="9">
    <source>
        <dbReference type="PROSITE" id="PS50850"/>
    </source>
</evidence>
<keyword evidence="2" id="KW-0813">Transport</keyword>
<evidence type="ECO:0000256" key="6">
    <source>
        <dbReference type="ARBA" id="ARBA00023136"/>
    </source>
</evidence>
<dbReference type="PANTHER" id="PTHR23517">
    <property type="entry name" value="RESISTANCE PROTEIN MDTM, PUTATIVE-RELATED-RELATED"/>
    <property type="match status" value="1"/>
</dbReference>
<feature type="transmembrane region" description="Helical" evidence="8">
    <location>
        <begin position="102"/>
        <end position="127"/>
    </location>
</feature>
<evidence type="ECO:0000313" key="11">
    <source>
        <dbReference type="Proteomes" id="UP000217676"/>
    </source>
</evidence>
<feature type="transmembrane region" description="Helical" evidence="8">
    <location>
        <begin position="216"/>
        <end position="237"/>
    </location>
</feature>
<comment type="subcellular location">
    <subcellularLocation>
        <location evidence="1">Cell membrane</location>
        <topology evidence="1">Multi-pass membrane protein</topology>
    </subcellularLocation>
</comment>
<keyword evidence="11" id="KW-1185">Reference proteome</keyword>
<reference evidence="10 11" key="1">
    <citation type="journal article" date="2016" name="Genome Announc.">
        <title>Complete Genome Sequence of Thiostrepton-Producing Streptomyces laurentii ATCC 31255.</title>
        <authorList>
            <person name="Doi K."/>
            <person name="Fujino Y."/>
            <person name="Nagayoshi Y."/>
            <person name="Ohshima T."/>
            <person name="Ogata S."/>
        </authorList>
    </citation>
    <scope>NUCLEOTIDE SEQUENCE [LARGE SCALE GENOMIC DNA]</scope>
    <source>
        <strain evidence="10 11">ATCC 31255</strain>
    </source>
</reference>
<dbReference type="EMBL" id="AP017424">
    <property type="protein sequence ID" value="BAU87949.1"/>
    <property type="molecule type" value="Genomic_DNA"/>
</dbReference>
<dbReference type="InterPro" id="IPR050171">
    <property type="entry name" value="MFS_Transporters"/>
</dbReference>
<dbReference type="PROSITE" id="PS50850">
    <property type="entry name" value="MFS"/>
    <property type="match status" value="1"/>
</dbReference>
<feature type="transmembrane region" description="Helical" evidence="8">
    <location>
        <begin position="80"/>
        <end position="96"/>
    </location>
</feature>
<dbReference type="GO" id="GO:0022857">
    <property type="term" value="F:transmembrane transporter activity"/>
    <property type="evidence" value="ECO:0007669"/>
    <property type="project" value="InterPro"/>
</dbReference>
<dbReference type="PANTHER" id="PTHR23517:SF3">
    <property type="entry name" value="INTEGRAL MEMBRANE TRANSPORT PROTEIN"/>
    <property type="match status" value="1"/>
</dbReference>
<evidence type="ECO:0000256" key="4">
    <source>
        <dbReference type="ARBA" id="ARBA00022692"/>
    </source>
</evidence>
<keyword evidence="4 8" id="KW-0812">Transmembrane</keyword>
<dbReference type="PROSITE" id="PS00216">
    <property type="entry name" value="SUGAR_TRANSPORT_1"/>
    <property type="match status" value="1"/>
</dbReference>
<dbReference type="InterPro" id="IPR011701">
    <property type="entry name" value="MFS"/>
</dbReference>
<feature type="transmembrane region" description="Helical" evidence="8">
    <location>
        <begin position="169"/>
        <end position="189"/>
    </location>
</feature>
<evidence type="ECO:0000256" key="8">
    <source>
        <dbReference type="SAM" id="Phobius"/>
    </source>
</evidence>
<evidence type="ECO:0000256" key="2">
    <source>
        <dbReference type="ARBA" id="ARBA00022448"/>
    </source>
</evidence>
<dbReference type="InterPro" id="IPR020846">
    <property type="entry name" value="MFS_dom"/>
</dbReference>
<feature type="transmembrane region" description="Helical" evidence="8">
    <location>
        <begin position="279"/>
        <end position="301"/>
    </location>
</feature>
<dbReference type="SUPFAM" id="SSF103473">
    <property type="entry name" value="MFS general substrate transporter"/>
    <property type="match status" value="1"/>
</dbReference>
<proteinExistence type="predicted"/>
<keyword evidence="5 8" id="KW-1133">Transmembrane helix</keyword>
<evidence type="ECO:0000256" key="3">
    <source>
        <dbReference type="ARBA" id="ARBA00022475"/>
    </source>
</evidence>
<dbReference type="InterPro" id="IPR005829">
    <property type="entry name" value="Sugar_transporter_CS"/>
</dbReference>
<feature type="domain" description="Major facilitator superfamily (MFS) profile" evidence="9">
    <location>
        <begin position="14"/>
        <end position="327"/>
    </location>
</feature>
<feature type="transmembrane region" description="Helical" evidence="8">
    <location>
        <begin position="139"/>
        <end position="163"/>
    </location>
</feature>